<evidence type="ECO:0000256" key="5">
    <source>
        <dbReference type="ARBA" id="ARBA00023163"/>
    </source>
</evidence>
<sequence>MVRKTKKQVYVEDDTVAMPTTGAGSVYNYERKEEARRKRRGYITRKISPEDLPYALRLNGKGGKRYTGRKEPILDHSAYFIITQSPDGVFEAVPVQAWYNFMPDIDYATLSADQVEQEFSKRDRRMNAYQEKYGLKPADEESGGSKVQRRADGSGLVIHDDDLDEIDNEFDDPPSDSERGATKKEKGGAGKNKKNIYGGKKKKGRDEDDFKQDSDEEEEADMLESKEVDYMSESSSEDELKEMDDEPDPEKASTKQKAKDDLNLFSDTSSEDEDDEEEDKQLNQAGKQLKAMLKSESGERSSDEEDDDEDIDDQYSKNAMLIQGKDGKKKKKNGSNNGSKPTSRSSTPVQHQKDQDSSTSDTLSQAAKSLKDAGSKRGHDSSSVPSPGSKKQKFNSSVSSGGRSNSPLTVPSSAGNDRSASPAVRSSTPSDGHNITESAIRRYLTHKPMTTADLMRKFKPKKTGLSKEQTVSAIAAILKKIQPHQEKIEGKLYLSIKNKK</sequence>
<organism evidence="10 11">
    <name type="scientific">Clytia hemisphaerica</name>
    <dbReference type="NCBI Taxonomy" id="252671"/>
    <lineage>
        <taxon>Eukaryota</taxon>
        <taxon>Metazoa</taxon>
        <taxon>Cnidaria</taxon>
        <taxon>Hydrozoa</taxon>
        <taxon>Hydroidolina</taxon>
        <taxon>Leptothecata</taxon>
        <taxon>Obeliida</taxon>
        <taxon>Clytiidae</taxon>
        <taxon>Clytia</taxon>
    </lineage>
</organism>
<dbReference type="InterPro" id="IPR011039">
    <property type="entry name" value="TFIIF_interaction"/>
</dbReference>
<keyword evidence="3 8" id="KW-0805">Transcription regulation</keyword>
<keyword evidence="6 8" id="KW-0539">Nucleus</keyword>
<dbReference type="GO" id="GO:0006367">
    <property type="term" value="P:transcription initiation at RNA polymerase II promoter"/>
    <property type="evidence" value="ECO:0007669"/>
    <property type="project" value="InterPro"/>
</dbReference>
<dbReference type="PANTHER" id="PTHR13011:SF0">
    <property type="entry name" value="GENERAL TRANSCRIPTION FACTOR IIF SUBUNIT 1"/>
    <property type="match status" value="1"/>
</dbReference>
<evidence type="ECO:0000256" key="1">
    <source>
        <dbReference type="ARBA" id="ARBA00004123"/>
    </source>
</evidence>
<proteinExistence type="inferred from homology"/>
<dbReference type="Pfam" id="PF05793">
    <property type="entry name" value="TFIIF_alpha"/>
    <property type="match status" value="1"/>
</dbReference>
<dbReference type="Gene3D" id="1.10.10.10">
    <property type="entry name" value="Winged helix-like DNA-binding domain superfamily/Winged helix DNA-binding domain"/>
    <property type="match status" value="1"/>
</dbReference>
<evidence type="ECO:0000256" key="9">
    <source>
        <dbReference type="SAM" id="MobiDB-lite"/>
    </source>
</evidence>
<evidence type="ECO:0000313" key="11">
    <source>
        <dbReference type="Proteomes" id="UP000594262"/>
    </source>
</evidence>
<feature type="compositionally biased region" description="Basic and acidic residues" evidence="9">
    <location>
        <begin position="204"/>
        <end position="213"/>
    </location>
</feature>
<dbReference type="InterPro" id="IPR036388">
    <property type="entry name" value="WH-like_DNA-bd_sf"/>
</dbReference>
<dbReference type="GO" id="GO:0016251">
    <property type="term" value="F:RNA polymerase II general transcription initiation factor activity"/>
    <property type="evidence" value="ECO:0007669"/>
    <property type="project" value="TreeGrafter"/>
</dbReference>
<dbReference type="AlphaFoldDB" id="A0A7M5TVJ2"/>
<dbReference type="PANTHER" id="PTHR13011">
    <property type="entry name" value="TFIIF-ALPHA"/>
    <property type="match status" value="1"/>
</dbReference>
<feature type="region of interest" description="Disordered" evidence="9">
    <location>
        <begin position="132"/>
        <end position="444"/>
    </location>
</feature>
<accession>A0A7M5TVJ2</accession>
<dbReference type="GO" id="GO:0003677">
    <property type="term" value="F:DNA binding"/>
    <property type="evidence" value="ECO:0007669"/>
    <property type="project" value="UniProtKB-KW"/>
</dbReference>
<evidence type="ECO:0000256" key="2">
    <source>
        <dbReference type="ARBA" id="ARBA00005249"/>
    </source>
</evidence>
<evidence type="ECO:0000256" key="8">
    <source>
        <dbReference type="RuleBase" id="RU366044"/>
    </source>
</evidence>
<evidence type="ECO:0000256" key="4">
    <source>
        <dbReference type="ARBA" id="ARBA00023125"/>
    </source>
</evidence>
<evidence type="ECO:0000256" key="3">
    <source>
        <dbReference type="ARBA" id="ARBA00023015"/>
    </source>
</evidence>
<feature type="compositionally biased region" description="Basic and acidic residues" evidence="9">
    <location>
        <begin position="369"/>
        <end position="380"/>
    </location>
</feature>
<evidence type="ECO:0000256" key="7">
    <source>
        <dbReference type="ARBA" id="ARBA00025232"/>
    </source>
</evidence>
<dbReference type="InterPro" id="IPR008851">
    <property type="entry name" value="TFIIF-alpha"/>
</dbReference>
<dbReference type="GO" id="GO:0001096">
    <property type="term" value="F:TFIIF-class transcription factor complex binding"/>
    <property type="evidence" value="ECO:0007669"/>
    <property type="project" value="TreeGrafter"/>
</dbReference>
<feature type="compositionally biased region" description="Basic and acidic residues" evidence="9">
    <location>
        <begin position="176"/>
        <end position="188"/>
    </location>
</feature>
<dbReference type="GO" id="GO:0005674">
    <property type="term" value="C:transcription factor TFIIF complex"/>
    <property type="evidence" value="ECO:0007669"/>
    <property type="project" value="TreeGrafter"/>
</dbReference>
<keyword evidence="5 8" id="KW-0804">Transcription</keyword>
<evidence type="ECO:0000256" key="6">
    <source>
        <dbReference type="ARBA" id="ARBA00023242"/>
    </source>
</evidence>
<feature type="compositionally biased region" description="Acidic residues" evidence="9">
    <location>
        <begin position="302"/>
        <end position="313"/>
    </location>
</feature>
<comment type="similarity">
    <text evidence="2 8">Belongs to the TFIIF alpha subunit family.</text>
</comment>
<feature type="compositionally biased region" description="Polar residues" evidence="9">
    <location>
        <begin position="407"/>
        <end position="437"/>
    </location>
</feature>
<feature type="compositionally biased region" description="Acidic residues" evidence="9">
    <location>
        <begin position="235"/>
        <end position="248"/>
    </location>
</feature>
<dbReference type="Proteomes" id="UP000594262">
    <property type="component" value="Unplaced"/>
</dbReference>
<comment type="subcellular location">
    <subcellularLocation>
        <location evidence="1 8">Nucleus</location>
    </subcellularLocation>
</comment>
<dbReference type="OrthoDB" id="76676at2759"/>
<feature type="compositionally biased region" description="Basic and acidic residues" evidence="9">
    <location>
        <begin position="249"/>
        <end position="262"/>
    </location>
</feature>
<name>A0A7M5TVJ2_9CNID</name>
<keyword evidence="11" id="KW-1185">Reference proteome</keyword>
<reference evidence="10" key="1">
    <citation type="submission" date="2021-01" db="UniProtKB">
        <authorList>
            <consortium name="EnsemblMetazoa"/>
        </authorList>
    </citation>
    <scope>IDENTIFICATION</scope>
</reference>
<feature type="compositionally biased region" description="Basic residues" evidence="9">
    <location>
        <begin position="191"/>
        <end position="203"/>
    </location>
</feature>
<feature type="compositionally biased region" description="Acidic residues" evidence="9">
    <location>
        <begin position="161"/>
        <end position="175"/>
    </location>
</feature>
<dbReference type="InterPro" id="IPR036390">
    <property type="entry name" value="WH_DNA-bd_sf"/>
</dbReference>
<dbReference type="EnsemblMetazoa" id="CLYHEMT002571.1">
    <property type="protein sequence ID" value="CLYHEMP002571.1"/>
    <property type="gene ID" value="CLYHEMG002571"/>
</dbReference>
<dbReference type="SUPFAM" id="SSF50916">
    <property type="entry name" value="Rap30/74 interaction domains"/>
    <property type="match status" value="1"/>
</dbReference>
<keyword evidence="4 8" id="KW-0238">DNA-binding</keyword>
<feature type="compositionally biased region" description="Low complexity" evidence="9">
    <location>
        <begin position="395"/>
        <end position="406"/>
    </location>
</feature>
<dbReference type="SUPFAM" id="SSF46785">
    <property type="entry name" value="Winged helix' DNA-binding domain"/>
    <property type="match status" value="1"/>
</dbReference>
<feature type="compositionally biased region" description="Acidic residues" evidence="9">
    <location>
        <begin position="269"/>
        <end position="279"/>
    </location>
</feature>
<comment type="function">
    <text evidence="7 8">TFIIF is a general transcription initiation factor that binds to RNA polymerase II and helps to recruit it to the initiation complex in collaboration with TFIIB. It promotes transcription elongation.</text>
</comment>
<protein>
    <recommendedName>
        <fullName evidence="8">Transcription initiation factor IIF subunit alpha</fullName>
    </recommendedName>
</protein>
<evidence type="ECO:0000313" key="10">
    <source>
        <dbReference type="EnsemblMetazoa" id="CLYHEMP002571.1"/>
    </source>
</evidence>
<dbReference type="GO" id="GO:0032968">
    <property type="term" value="P:positive regulation of transcription elongation by RNA polymerase II"/>
    <property type="evidence" value="ECO:0007669"/>
    <property type="project" value="InterPro"/>
</dbReference>